<accession>A0A2C6KSZ5</accession>
<comment type="caution">
    <text evidence="2">The sequence shown here is derived from an EMBL/GenBank/DDBJ whole genome shotgun (WGS) entry which is preliminary data.</text>
</comment>
<evidence type="ECO:0000256" key="1">
    <source>
        <dbReference type="SAM" id="SignalP"/>
    </source>
</evidence>
<keyword evidence="1" id="KW-0732">Signal</keyword>
<protein>
    <recommendedName>
        <fullName evidence="4">Secreted protein</fullName>
    </recommendedName>
</protein>
<feature type="signal peptide" evidence="1">
    <location>
        <begin position="1"/>
        <end position="22"/>
    </location>
</feature>
<evidence type="ECO:0008006" key="4">
    <source>
        <dbReference type="Google" id="ProtNLM"/>
    </source>
</evidence>
<reference evidence="2 3" key="1">
    <citation type="journal article" date="2017" name="Int. J. Parasitol.">
        <title>The genome of the protozoan parasite Cystoisospora suis and a reverse vaccinology approach to identify vaccine candidates.</title>
        <authorList>
            <person name="Palmieri N."/>
            <person name="Shrestha A."/>
            <person name="Ruttkowski B."/>
            <person name="Beck T."/>
            <person name="Vogl C."/>
            <person name="Tomley F."/>
            <person name="Blake D.P."/>
            <person name="Joachim A."/>
        </authorList>
    </citation>
    <scope>NUCLEOTIDE SEQUENCE [LARGE SCALE GENOMIC DNA]</scope>
    <source>
        <strain evidence="2 3">Wien I</strain>
    </source>
</reference>
<keyword evidence="3" id="KW-1185">Reference proteome</keyword>
<evidence type="ECO:0000313" key="3">
    <source>
        <dbReference type="Proteomes" id="UP000221165"/>
    </source>
</evidence>
<dbReference type="VEuPathDB" id="ToxoDB:CSUI_006737"/>
<feature type="chain" id="PRO_5012744992" description="Secreted protein" evidence="1">
    <location>
        <begin position="23"/>
        <end position="88"/>
    </location>
</feature>
<dbReference type="Proteomes" id="UP000221165">
    <property type="component" value="Unassembled WGS sequence"/>
</dbReference>
<dbReference type="RefSeq" id="XP_067921122.1">
    <property type="nucleotide sequence ID" value="XM_068066890.1"/>
</dbReference>
<organism evidence="2 3">
    <name type="scientific">Cystoisospora suis</name>
    <dbReference type="NCBI Taxonomy" id="483139"/>
    <lineage>
        <taxon>Eukaryota</taxon>
        <taxon>Sar</taxon>
        <taxon>Alveolata</taxon>
        <taxon>Apicomplexa</taxon>
        <taxon>Conoidasida</taxon>
        <taxon>Coccidia</taxon>
        <taxon>Eucoccidiorida</taxon>
        <taxon>Eimeriorina</taxon>
        <taxon>Sarcocystidae</taxon>
        <taxon>Cystoisospora</taxon>
    </lineage>
</organism>
<evidence type="ECO:0000313" key="2">
    <source>
        <dbReference type="EMBL" id="PHJ19422.1"/>
    </source>
</evidence>
<name>A0A2C6KSZ5_9APIC</name>
<dbReference type="AlphaFoldDB" id="A0A2C6KSZ5"/>
<dbReference type="EMBL" id="MIGC01003441">
    <property type="protein sequence ID" value="PHJ19422.1"/>
    <property type="molecule type" value="Genomic_DNA"/>
</dbReference>
<sequence length="88" mass="9290">MRGHRQSASISRVVLLLQAVVAKELVPLKRGRAPSLLAAPKQSPHTYQRSIHVCAHWGQLSTPVTVCPAPSLSVPHPATLLSAGGAVE</sequence>
<proteinExistence type="predicted"/>
<dbReference type="GeneID" id="94430101"/>
<gene>
    <name evidence="2" type="ORF">CSUI_006737</name>
</gene>